<dbReference type="GO" id="GO:0016020">
    <property type="term" value="C:membrane"/>
    <property type="evidence" value="ECO:0007669"/>
    <property type="project" value="InterPro"/>
</dbReference>
<dbReference type="GeneTree" id="ENSGT00390000013965"/>
<keyword evidence="2" id="KW-0732">Signal</keyword>
<evidence type="ECO:0000313" key="4">
    <source>
        <dbReference type="Ensembl" id="ENSVURP00010020342.1"/>
    </source>
</evidence>
<sequence>MFQLLILPVLFLFLSRAPAEEVKQFPLFIMAQEGDTVNITCTTTGKSSGLYLKRSIVMLIEVMHFSKNNKSIITKNYKNRTIISGSLNDLMITITNIQLNDTDVYTCEATTSENLLGTGTIVVVTEKKWKKKDGNLNSQVEVVLIVTSFFIGLALWPLFMMTKKWVQNLRRTQNPSSTVYEDMSYAIQRNTICRDNQYN</sequence>
<dbReference type="GO" id="GO:0038023">
    <property type="term" value="F:signaling receptor activity"/>
    <property type="evidence" value="ECO:0007669"/>
    <property type="project" value="InterPro"/>
</dbReference>
<reference evidence="4" key="3">
    <citation type="submission" date="2025-09" db="UniProtKB">
        <authorList>
            <consortium name="Ensembl"/>
        </authorList>
    </citation>
    <scope>IDENTIFICATION</scope>
</reference>
<feature type="transmembrane region" description="Helical" evidence="1">
    <location>
        <begin position="142"/>
        <end position="161"/>
    </location>
</feature>
<proteinExistence type="predicted"/>
<dbReference type="Pfam" id="PF07686">
    <property type="entry name" value="V-set"/>
    <property type="match status" value="1"/>
</dbReference>
<organism evidence="4 5">
    <name type="scientific">Vombatus ursinus</name>
    <name type="common">Common wombat</name>
    <dbReference type="NCBI Taxonomy" id="29139"/>
    <lineage>
        <taxon>Eukaryota</taxon>
        <taxon>Metazoa</taxon>
        <taxon>Chordata</taxon>
        <taxon>Craniata</taxon>
        <taxon>Vertebrata</taxon>
        <taxon>Euteleostomi</taxon>
        <taxon>Mammalia</taxon>
        <taxon>Metatheria</taxon>
        <taxon>Diprotodontia</taxon>
        <taxon>Vombatidae</taxon>
        <taxon>Vombatus</taxon>
    </lineage>
</organism>
<dbReference type="GO" id="GO:0002250">
    <property type="term" value="P:adaptive immune response"/>
    <property type="evidence" value="ECO:0007669"/>
    <property type="project" value="InterPro"/>
</dbReference>
<dbReference type="InterPro" id="IPR036179">
    <property type="entry name" value="Ig-like_dom_sf"/>
</dbReference>
<dbReference type="PANTHER" id="PTHR15343:SF0">
    <property type="entry name" value="T-CELL ANTIGEN CD7"/>
    <property type="match status" value="1"/>
</dbReference>
<dbReference type="InterPro" id="IPR013783">
    <property type="entry name" value="Ig-like_fold"/>
</dbReference>
<dbReference type="SUPFAM" id="SSF48726">
    <property type="entry name" value="Immunoglobulin"/>
    <property type="match status" value="1"/>
</dbReference>
<keyword evidence="5" id="KW-1185">Reference proteome</keyword>
<dbReference type="Ensembl" id="ENSVURT00010023167.1">
    <property type="protein sequence ID" value="ENSVURP00010020342.1"/>
    <property type="gene ID" value="ENSVURG00010015572.1"/>
</dbReference>
<evidence type="ECO:0000259" key="3">
    <source>
        <dbReference type="PROSITE" id="PS50835"/>
    </source>
</evidence>
<keyword evidence="1" id="KW-1133">Transmembrane helix</keyword>
<dbReference type="SMART" id="SM00409">
    <property type="entry name" value="IG"/>
    <property type="match status" value="1"/>
</dbReference>
<dbReference type="InterPro" id="IPR013106">
    <property type="entry name" value="Ig_V-set"/>
</dbReference>
<evidence type="ECO:0000256" key="2">
    <source>
        <dbReference type="SAM" id="SignalP"/>
    </source>
</evidence>
<dbReference type="PANTHER" id="PTHR15343">
    <property type="entry name" value="CD7"/>
    <property type="match status" value="1"/>
</dbReference>
<dbReference type="PROSITE" id="PS50835">
    <property type="entry name" value="IG_LIKE"/>
    <property type="match status" value="1"/>
</dbReference>
<evidence type="ECO:0000256" key="1">
    <source>
        <dbReference type="SAM" id="Phobius"/>
    </source>
</evidence>
<dbReference type="Proteomes" id="UP000314987">
    <property type="component" value="Unassembled WGS sequence"/>
</dbReference>
<evidence type="ECO:0000313" key="5">
    <source>
        <dbReference type="Proteomes" id="UP000314987"/>
    </source>
</evidence>
<dbReference type="AlphaFoldDB" id="A0A4X2LHC7"/>
<dbReference type="RefSeq" id="XP_027729016.1">
    <property type="nucleotide sequence ID" value="XM_027873215.1"/>
</dbReference>
<keyword evidence="1" id="KW-0812">Transmembrane</keyword>
<dbReference type="InterPro" id="IPR003599">
    <property type="entry name" value="Ig_sub"/>
</dbReference>
<dbReference type="SMART" id="SM00406">
    <property type="entry name" value="IGv"/>
    <property type="match status" value="1"/>
</dbReference>
<dbReference type="CTD" id="924"/>
<dbReference type="InterPro" id="IPR007110">
    <property type="entry name" value="Ig-like_dom"/>
</dbReference>
<reference evidence="5" key="1">
    <citation type="submission" date="2018-12" db="EMBL/GenBank/DDBJ databases">
        <authorList>
            <person name="Yazar S."/>
        </authorList>
    </citation>
    <scope>NUCLEOTIDE SEQUENCE [LARGE SCALE GENOMIC DNA]</scope>
</reference>
<accession>A0A4X2LHC7</accession>
<name>A0A4X2LHC7_VOMUR</name>
<protein>
    <recommendedName>
        <fullName evidence="3">Ig-like domain-containing protein</fullName>
    </recommendedName>
</protein>
<dbReference type="InterPro" id="IPR039090">
    <property type="entry name" value="CD7"/>
</dbReference>
<dbReference type="STRING" id="29139.ENSVURP00010020342"/>
<keyword evidence="1" id="KW-0472">Membrane</keyword>
<dbReference type="GeneID" id="114051070"/>
<feature type="signal peptide" evidence="2">
    <location>
        <begin position="1"/>
        <end position="19"/>
    </location>
</feature>
<dbReference type="CDD" id="cd00099">
    <property type="entry name" value="IgV"/>
    <property type="match status" value="1"/>
</dbReference>
<gene>
    <name evidence="4" type="primary">CD7</name>
</gene>
<feature type="domain" description="Ig-like" evidence="3">
    <location>
        <begin position="18"/>
        <end position="117"/>
    </location>
</feature>
<dbReference type="OrthoDB" id="9899013at2759"/>
<feature type="chain" id="PRO_5021291313" description="Ig-like domain-containing protein" evidence="2">
    <location>
        <begin position="20"/>
        <end position="199"/>
    </location>
</feature>
<dbReference type="Gene3D" id="2.60.40.10">
    <property type="entry name" value="Immunoglobulins"/>
    <property type="match status" value="1"/>
</dbReference>
<dbReference type="OMA" id="SACVVYE"/>
<reference evidence="4" key="2">
    <citation type="submission" date="2025-08" db="UniProtKB">
        <authorList>
            <consortium name="Ensembl"/>
        </authorList>
    </citation>
    <scope>IDENTIFICATION</scope>
</reference>